<evidence type="ECO:0000313" key="3">
    <source>
        <dbReference type="EMBL" id="KAK7834146.1"/>
    </source>
</evidence>
<reference evidence="3 4" key="1">
    <citation type="journal article" date="2018" name="Sci. Data">
        <title>The draft genome sequence of cork oak.</title>
        <authorList>
            <person name="Ramos A.M."/>
            <person name="Usie A."/>
            <person name="Barbosa P."/>
            <person name="Barros P.M."/>
            <person name="Capote T."/>
            <person name="Chaves I."/>
            <person name="Simoes F."/>
            <person name="Abreu I."/>
            <person name="Carrasquinho I."/>
            <person name="Faro C."/>
            <person name="Guimaraes J.B."/>
            <person name="Mendonca D."/>
            <person name="Nobrega F."/>
            <person name="Rodrigues L."/>
            <person name="Saibo N.J.M."/>
            <person name="Varela M.C."/>
            <person name="Egas C."/>
            <person name="Matos J."/>
            <person name="Miguel C.M."/>
            <person name="Oliveira M.M."/>
            <person name="Ricardo C.P."/>
            <person name="Goncalves S."/>
        </authorList>
    </citation>
    <scope>NUCLEOTIDE SEQUENCE [LARGE SCALE GENOMIC DNA]</scope>
    <source>
        <strain evidence="4">cv. HL8</strain>
    </source>
</reference>
<feature type="domain" description="DUF7788" evidence="2">
    <location>
        <begin position="412"/>
        <end position="513"/>
    </location>
</feature>
<dbReference type="PANTHER" id="PTHR31373:SF17">
    <property type="entry name" value="OS06G0652100 PROTEIN"/>
    <property type="match status" value="1"/>
</dbReference>
<comment type="caution">
    <text evidence="3">The sequence shown here is derived from an EMBL/GenBank/DDBJ whole genome shotgun (WGS) entry which is preliminary data.</text>
</comment>
<sequence>MAPPSLLGPPALRHTNPKILQTLPQRLQQCQSYAIPPTLYPTSTQQNLPNNLSPSLSSTPNFPTSTPTLDLFFISTTDLKPDFLPQCYLVYAWQHDPLTALKLIFNLSLVNKDAFFSAVQWLKEDHLETLSLNIQNFARFGCLNVLPQLLNSWVLEKKARLYSRYHYYDGLQTNNNNKKKTVKKNKRTREMVEALRKKRYIIRTKRAVKIYNSNSDYRYLFVCVADLFAKLLKSDIEYLKLGEIEKISMASKWCPSLDSLQDQRTLLCEGIARRVFPRDSDPEYKDIEEVHYADRVRNRLWQEVLDPLRKALRSAKKSQSEPPTPALSDAMKKLYVRILDRGYGNGSHSFSKMYEDKYNAYLEIANQWEKESKLLLPNEIVANLNNGSSSEVVECEWQRLVRHMGNKGRLKNCLAIWDTSKTIEATQIDICASMGILISELSDEPWKGKVITCSKNPKLCKIEGDNLQSKIEFMKGLECDGNLDFQKVFDLLFEVSEAKKLSPSRMVKTVYVLGFQQEGDTVLPEIVCWNPRDSPLSLLARKKEGVAMVRGGSKGSLTTMLEENVVPSLEDLLKSIPKPKELMELAISGEDYNDLIVFD</sequence>
<protein>
    <submittedName>
        <fullName evidence="3">Uncharacterized protein</fullName>
    </submittedName>
</protein>
<evidence type="ECO:0000259" key="2">
    <source>
        <dbReference type="Pfam" id="PF25043"/>
    </source>
</evidence>
<dbReference type="AlphaFoldDB" id="A0AAW0K6J9"/>
<name>A0AAW0K6J9_QUESU</name>
<dbReference type="Proteomes" id="UP000237347">
    <property type="component" value="Unassembled WGS sequence"/>
</dbReference>
<organism evidence="3 4">
    <name type="scientific">Quercus suber</name>
    <name type="common">Cork oak</name>
    <dbReference type="NCBI Taxonomy" id="58331"/>
    <lineage>
        <taxon>Eukaryota</taxon>
        <taxon>Viridiplantae</taxon>
        <taxon>Streptophyta</taxon>
        <taxon>Embryophyta</taxon>
        <taxon>Tracheophyta</taxon>
        <taxon>Spermatophyta</taxon>
        <taxon>Magnoliopsida</taxon>
        <taxon>eudicotyledons</taxon>
        <taxon>Gunneridae</taxon>
        <taxon>Pentapetalae</taxon>
        <taxon>rosids</taxon>
        <taxon>fabids</taxon>
        <taxon>Fagales</taxon>
        <taxon>Fagaceae</taxon>
        <taxon>Quercus</taxon>
    </lineage>
</organism>
<dbReference type="InterPro" id="IPR056690">
    <property type="entry name" value="DUF7788"/>
</dbReference>
<accession>A0AAW0K6J9</accession>
<dbReference type="Pfam" id="PF25043">
    <property type="entry name" value="DUF7788"/>
    <property type="match status" value="1"/>
</dbReference>
<dbReference type="PANTHER" id="PTHR31373">
    <property type="entry name" value="OS06G0652100 PROTEIN"/>
    <property type="match status" value="1"/>
</dbReference>
<evidence type="ECO:0000313" key="4">
    <source>
        <dbReference type="Proteomes" id="UP000237347"/>
    </source>
</evidence>
<dbReference type="Pfam" id="PF11443">
    <property type="entry name" value="DUF2828"/>
    <property type="match status" value="1"/>
</dbReference>
<evidence type="ECO:0000259" key="1">
    <source>
        <dbReference type="Pfam" id="PF11443"/>
    </source>
</evidence>
<gene>
    <name evidence="3" type="ORF">CFP56_024909</name>
</gene>
<dbReference type="InterPro" id="IPR058580">
    <property type="entry name" value="DUF2828"/>
</dbReference>
<dbReference type="InterPro" id="IPR011205">
    <property type="entry name" value="UCP015417_vWA"/>
</dbReference>
<dbReference type="EMBL" id="PKMF04000393">
    <property type="protein sequence ID" value="KAK7834146.1"/>
    <property type="molecule type" value="Genomic_DNA"/>
</dbReference>
<keyword evidence="4" id="KW-1185">Reference proteome</keyword>
<dbReference type="PIRSF" id="PIRSF015417">
    <property type="entry name" value="T31B5_30_vWA"/>
    <property type="match status" value="1"/>
</dbReference>
<feature type="domain" description="DUF2828" evidence="1">
    <location>
        <begin position="63"/>
        <end position="410"/>
    </location>
</feature>
<proteinExistence type="predicted"/>